<dbReference type="GO" id="GO:0006355">
    <property type="term" value="P:regulation of DNA-templated transcription"/>
    <property type="evidence" value="ECO:0000318"/>
    <property type="project" value="GO_Central"/>
</dbReference>
<dbReference type="GO" id="GO:0001216">
    <property type="term" value="F:DNA-binding transcription activator activity"/>
    <property type="evidence" value="ECO:0000318"/>
    <property type="project" value="GO_Central"/>
</dbReference>
<dbReference type="KEGG" id="hvg:123440588"/>
<reference evidence="6" key="1">
    <citation type="journal article" date="2012" name="Nature">
        <title>A physical, genetic and functional sequence assembly of the barley genome.</title>
        <authorList>
            <consortium name="The International Barley Genome Sequencing Consortium"/>
            <person name="Mayer K.F."/>
            <person name="Waugh R."/>
            <person name="Brown J.W."/>
            <person name="Schulman A."/>
            <person name="Langridge P."/>
            <person name="Platzer M."/>
            <person name="Fincher G.B."/>
            <person name="Muehlbauer G.J."/>
            <person name="Sato K."/>
            <person name="Close T.J."/>
            <person name="Wise R.P."/>
            <person name="Stein N."/>
        </authorList>
    </citation>
    <scope>NUCLEOTIDE SEQUENCE [LARGE SCALE GENOMIC DNA]</scope>
    <source>
        <strain evidence="6">cv. Morex</strain>
    </source>
</reference>
<keyword evidence="6" id="KW-1185">Reference proteome</keyword>
<dbReference type="Gramene" id="HORVU.MOREX.r3.3HG0304610.1">
    <property type="protein sequence ID" value="HORVU.MOREX.r3.3HG0304610.1"/>
    <property type="gene ID" value="HORVU.MOREX.r3.3HG0304610"/>
</dbReference>
<feature type="compositionally biased region" description="Polar residues" evidence="2">
    <location>
        <begin position="273"/>
        <end position="284"/>
    </location>
</feature>
<reference evidence="5" key="3">
    <citation type="submission" date="2022-01" db="UniProtKB">
        <authorList>
            <consortium name="EnsemblPlants"/>
        </authorList>
    </citation>
    <scope>IDENTIFICATION</scope>
    <source>
        <strain evidence="5">subsp. vulgare</strain>
    </source>
</reference>
<organism evidence="5 6">
    <name type="scientific">Hordeum vulgare subsp. vulgare</name>
    <name type="common">Domesticated barley</name>
    <dbReference type="NCBI Taxonomy" id="112509"/>
    <lineage>
        <taxon>Eukaryota</taxon>
        <taxon>Viridiplantae</taxon>
        <taxon>Streptophyta</taxon>
        <taxon>Embryophyta</taxon>
        <taxon>Tracheophyta</taxon>
        <taxon>Spermatophyta</taxon>
        <taxon>Magnoliopsida</taxon>
        <taxon>Liliopsida</taxon>
        <taxon>Poales</taxon>
        <taxon>Poaceae</taxon>
        <taxon>BOP clade</taxon>
        <taxon>Pooideae</taxon>
        <taxon>Triticodae</taxon>
        <taxon>Triticeae</taxon>
        <taxon>Hordeinae</taxon>
        <taxon>Hordeum</taxon>
    </lineage>
</organism>
<dbReference type="Proteomes" id="UP000011116">
    <property type="component" value="Chromosome 3H"/>
</dbReference>
<sequence length="292" mass="31057">MPCLLSTLSFLAIPNFTLLYHVPVRLSSPRSQLFLCHSPSPKRGEHASMSTERERLDEIGKKIKREPDPAAIAGVVVAVSPTEHHVHRRLGPGIGGAVNIATPCAACKLLRRRCAHECPFAPYFSPHEPHKFAAVHKVFGASNVSKMLLEVPEAERADAASSLVYEANLRLRDPVYGCMGAISMLQQQVNALEAELEAVRAEIFKHRYRQAGVGVGVGAANLIVDDGAAAAGGFMPPSTTLVHTADVVSVAEAGQEVATLPATPTATAYAAGQPSSADYSSLNTSEHDAYFG</sequence>
<dbReference type="Gramene" id="HORVU.MOREX.r2.3HG0254270.1">
    <property type="protein sequence ID" value="HORVU.MOREX.r2.3HG0254270.1"/>
    <property type="gene ID" value="HORVU.MOREX.r2.3HG0254270"/>
</dbReference>
<dbReference type="PANTHER" id="PTHR31301:SF196">
    <property type="entry name" value="OS01G0825000 PROTEIN"/>
    <property type="match status" value="1"/>
</dbReference>
<dbReference type="RefSeq" id="XP_044973085.1">
    <property type="nucleotide sequence ID" value="XM_045117150.1"/>
</dbReference>
<evidence type="ECO:0000313" key="6">
    <source>
        <dbReference type="Proteomes" id="UP000011116"/>
    </source>
</evidence>
<name>A0A8I6X5E2_HORVV</name>
<dbReference type="EnsemblPlants" id="HORVU.MOREX.r3.3HG0304610.1">
    <property type="protein sequence ID" value="HORVU.MOREX.r3.3HG0304610.1"/>
    <property type="gene ID" value="HORVU.MOREX.r3.3HG0304610"/>
</dbReference>
<dbReference type="InterPro" id="IPR004883">
    <property type="entry name" value="LOB"/>
</dbReference>
<dbReference type="OrthoDB" id="1927167at2759"/>
<dbReference type="SMR" id="A0A8I6X5E2"/>
<proteinExistence type="inferred from homology"/>
<feature type="domain" description="LOB" evidence="4">
    <location>
        <begin position="102"/>
        <end position="203"/>
    </location>
</feature>
<feature type="chain" id="PRO_5035236010" description="LOB domain-containing protein" evidence="3">
    <location>
        <begin position="20"/>
        <end position="292"/>
    </location>
</feature>
<dbReference type="GO" id="GO:0005634">
    <property type="term" value="C:nucleus"/>
    <property type="evidence" value="ECO:0000318"/>
    <property type="project" value="GO_Central"/>
</dbReference>
<dbReference type="Pfam" id="PF03195">
    <property type="entry name" value="LOB"/>
    <property type="match status" value="1"/>
</dbReference>
<evidence type="ECO:0000256" key="1">
    <source>
        <dbReference type="ARBA" id="ARBA00005474"/>
    </source>
</evidence>
<dbReference type="AlphaFoldDB" id="A0A8I6X5E2"/>
<evidence type="ECO:0000259" key="4">
    <source>
        <dbReference type="PROSITE" id="PS50891"/>
    </source>
</evidence>
<dbReference type="PANTHER" id="PTHR31301">
    <property type="entry name" value="LOB DOMAIN-CONTAINING PROTEIN 4-RELATED"/>
    <property type="match status" value="1"/>
</dbReference>
<dbReference type="PROSITE" id="PS50891">
    <property type="entry name" value="LOB"/>
    <property type="match status" value="1"/>
</dbReference>
<keyword evidence="3" id="KW-0732">Signal</keyword>
<gene>
    <name evidence="5" type="primary">LOC123440588</name>
</gene>
<comment type="similarity">
    <text evidence="1">Belongs to the LOB domain-containing protein family.</text>
</comment>
<evidence type="ECO:0000256" key="2">
    <source>
        <dbReference type="SAM" id="MobiDB-lite"/>
    </source>
</evidence>
<feature type="signal peptide" evidence="3">
    <location>
        <begin position="1"/>
        <end position="19"/>
    </location>
</feature>
<dbReference type="GeneID" id="123440588"/>
<feature type="region of interest" description="Disordered" evidence="2">
    <location>
        <begin position="273"/>
        <end position="292"/>
    </location>
</feature>
<reference evidence="5" key="2">
    <citation type="submission" date="2020-10" db="EMBL/GenBank/DDBJ databases">
        <authorList>
            <person name="Scholz U."/>
            <person name="Mascher M."/>
            <person name="Fiebig A."/>
        </authorList>
    </citation>
    <scope>NUCLEOTIDE SEQUENCE [LARGE SCALE GENOMIC DNA]</scope>
    <source>
        <strain evidence="5">cv. Morex</strain>
    </source>
</reference>
<protein>
    <recommendedName>
        <fullName evidence="4">LOB domain-containing protein</fullName>
    </recommendedName>
</protein>
<evidence type="ECO:0000313" key="5">
    <source>
        <dbReference type="EnsemblPlants" id="HORVU.MOREX.r3.3HG0304610.1"/>
    </source>
</evidence>
<evidence type="ECO:0000256" key="3">
    <source>
        <dbReference type="SAM" id="SignalP"/>
    </source>
</evidence>
<accession>A0A8I6X5E2</accession>